<proteinExistence type="predicted"/>
<evidence type="ECO:0000313" key="1">
    <source>
        <dbReference type="EMBL" id="SMX36274.1"/>
    </source>
</evidence>
<dbReference type="AlphaFoldDB" id="A0A238K1N2"/>
<dbReference type="RefSeq" id="WP_093962780.1">
    <property type="nucleotide sequence ID" value="NZ_FXYG01000001.1"/>
</dbReference>
<accession>A0A238K1N2</accession>
<dbReference type="EMBL" id="FXYG01000001">
    <property type="protein sequence ID" value="SMX36274.1"/>
    <property type="molecule type" value="Genomic_DNA"/>
</dbReference>
<evidence type="ECO:0000313" key="2">
    <source>
        <dbReference type="Proteomes" id="UP000202485"/>
    </source>
</evidence>
<name>A0A238K1N2_9RHOB</name>
<reference evidence="2" key="1">
    <citation type="submission" date="2017-05" db="EMBL/GenBank/DDBJ databases">
        <authorList>
            <person name="Rodrigo-Torres L."/>
            <person name="Arahal R. D."/>
            <person name="Lucena T."/>
        </authorList>
    </citation>
    <scope>NUCLEOTIDE SEQUENCE [LARGE SCALE GENOMIC DNA]</scope>
    <source>
        <strain evidence="2">CECT 8715</strain>
    </source>
</reference>
<organism evidence="1 2">
    <name type="scientific">Ruegeria arenilitoris</name>
    <dbReference type="NCBI Taxonomy" id="1173585"/>
    <lineage>
        <taxon>Bacteria</taxon>
        <taxon>Pseudomonadati</taxon>
        <taxon>Pseudomonadota</taxon>
        <taxon>Alphaproteobacteria</taxon>
        <taxon>Rhodobacterales</taxon>
        <taxon>Roseobacteraceae</taxon>
        <taxon>Ruegeria</taxon>
    </lineage>
</organism>
<gene>
    <name evidence="1" type="ORF">RUA8715_01342</name>
</gene>
<dbReference type="OrthoDB" id="7827308at2"/>
<protein>
    <submittedName>
        <fullName evidence="1">Uncharacterized protein</fullName>
    </submittedName>
</protein>
<dbReference type="Proteomes" id="UP000202485">
    <property type="component" value="Unassembled WGS sequence"/>
</dbReference>
<keyword evidence="2" id="KW-1185">Reference proteome</keyword>
<sequence length="207" mass="22776">MTPEGVAELFFRADGSYLFARWGRPIVPIVFGVEDKTLATVKGAFEAVVALAGHKMAETDPELGANCMVFFFRDWAELLEVPDLDRLIPDLAPLVERLDAGGANQYRAFRFDPDGAIRAAFVFVRMDRALSKVSAETLALSQVVQTVLLWSDTAFRERSPLAVAGDTTILRPDIAALIRAAYDPVLPAVARDPSHALRLFARMEPTQ</sequence>